<proteinExistence type="predicted"/>
<dbReference type="AlphaFoldDB" id="A0AAV1R5P7"/>
<organism evidence="1 2">
    <name type="scientific">Dovyalis caffra</name>
    <dbReference type="NCBI Taxonomy" id="77055"/>
    <lineage>
        <taxon>Eukaryota</taxon>
        <taxon>Viridiplantae</taxon>
        <taxon>Streptophyta</taxon>
        <taxon>Embryophyta</taxon>
        <taxon>Tracheophyta</taxon>
        <taxon>Spermatophyta</taxon>
        <taxon>Magnoliopsida</taxon>
        <taxon>eudicotyledons</taxon>
        <taxon>Gunneridae</taxon>
        <taxon>Pentapetalae</taxon>
        <taxon>rosids</taxon>
        <taxon>fabids</taxon>
        <taxon>Malpighiales</taxon>
        <taxon>Salicaceae</taxon>
        <taxon>Flacourtieae</taxon>
        <taxon>Dovyalis</taxon>
    </lineage>
</organism>
<name>A0AAV1R5P7_9ROSI</name>
<dbReference type="EMBL" id="CAWUPB010000893">
    <property type="protein sequence ID" value="CAK7328308.1"/>
    <property type="molecule type" value="Genomic_DNA"/>
</dbReference>
<protein>
    <submittedName>
        <fullName evidence="1">Uncharacterized protein</fullName>
    </submittedName>
</protein>
<evidence type="ECO:0000313" key="1">
    <source>
        <dbReference type="EMBL" id="CAK7328308.1"/>
    </source>
</evidence>
<dbReference type="Proteomes" id="UP001314170">
    <property type="component" value="Unassembled WGS sequence"/>
</dbReference>
<gene>
    <name evidence="1" type="ORF">DCAF_LOCUS6029</name>
</gene>
<sequence length="89" mass="9724">MGIEVRNSKAVSYSYSLALQPLLVSRISVSGHRNPNDQSGGIKHNKDKCIEIDADHRNRPSLTPILLRIDELEPGGLGSDRGVESGEEE</sequence>
<accession>A0AAV1R5P7</accession>
<comment type="caution">
    <text evidence="1">The sequence shown here is derived from an EMBL/GenBank/DDBJ whole genome shotgun (WGS) entry which is preliminary data.</text>
</comment>
<keyword evidence="2" id="KW-1185">Reference proteome</keyword>
<reference evidence="1 2" key="1">
    <citation type="submission" date="2024-01" db="EMBL/GenBank/DDBJ databases">
        <authorList>
            <person name="Waweru B."/>
        </authorList>
    </citation>
    <scope>NUCLEOTIDE SEQUENCE [LARGE SCALE GENOMIC DNA]</scope>
</reference>
<evidence type="ECO:0000313" key="2">
    <source>
        <dbReference type="Proteomes" id="UP001314170"/>
    </source>
</evidence>